<gene>
    <name evidence="1" type="ORF">J437_LFUL019627</name>
</gene>
<sequence length="129" mass="14444">MPLLKAISRRSAGGWARQVYLASDVKLQISELLAEASWPFLGGIRFYYCRNSKGLEVDLSSLTQNRFYSTFLGSELVVAGKIKNYDEELILDSVSDIDADYDNCPNNNKMINGIITAASTRGRIRFPSR</sequence>
<dbReference type="EMBL" id="KZ310967">
    <property type="protein sequence ID" value="KAG8240060.1"/>
    <property type="molecule type" value="Genomic_DNA"/>
</dbReference>
<keyword evidence="2" id="KW-1185">Reference proteome</keyword>
<dbReference type="OrthoDB" id="299997at2759"/>
<reference evidence="1" key="1">
    <citation type="submission" date="2013-04" db="EMBL/GenBank/DDBJ databases">
        <authorList>
            <person name="Qu J."/>
            <person name="Murali S.C."/>
            <person name="Bandaranaike D."/>
            <person name="Bellair M."/>
            <person name="Blankenburg K."/>
            <person name="Chao H."/>
            <person name="Dinh H."/>
            <person name="Doddapaneni H."/>
            <person name="Downs B."/>
            <person name="Dugan-Rocha S."/>
            <person name="Elkadiri S."/>
            <person name="Gnanaolivu R.D."/>
            <person name="Hernandez B."/>
            <person name="Javaid M."/>
            <person name="Jayaseelan J.C."/>
            <person name="Lee S."/>
            <person name="Li M."/>
            <person name="Ming W."/>
            <person name="Munidasa M."/>
            <person name="Muniz J."/>
            <person name="Nguyen L."/>
            <person name="Ongeri F."/>
            <person name="Osuji N."/>
            <person name="Pu L.-L."/>
            <person name="Puazo M."/>
            <person name="Qu C."/>
            <person name="Quiroz J."/>
            <person name="Raj R."/>
            <person name="Weissenberger G."/>
            <person name="Xin Y."/>
            <person name="Zou X."/>
            <person name="Han Y."/>
            <person name="Richards S."/>
            <person name="Worley K."/>
            <person name="Muzny D."/>
            <person name="Gibbs R."/>
        </authorList>
    </citation>
    <scope>NUCLEOTIDE SEQUENCE</scope>
    <source>
        <strain evidence="1">Sampled in the wild</strain>
    </source>
</reference>
<proteinExistence type="predicted"/>
<dbReference type="Proteomes" id="UP000792457">
    <property type="component" value="Unassembled WGS sequence"/>
</dbReference>
<evidence type="ECO:0000313" key="1">
    <source>
        <dbReference type="EMBL" id="KAG8240060.1"/>
    </source>
</evidence>
<reference evidence="1" key="2">
    <citation type="submission" date="2017-10" db="EMBL/GenBank/DDBJ databases">
        <title>Ladona fulva Genome sequencing and assembly.</title>
        <authorList>
            <person name="Murali S."/>
            <person name="Richards S."/>
            <person name="Bandaranaike D."/>
            <person name="Bellair M."/>
            <person name="Blankenburg K."/>
            <person name="Chao H."/>
            <person name="Dinh H."/>
            <person name="Doddapaneni H."/>
            <person name="Dugan-Rocha S."/>
            <person name="Elkadiri S."/>
            <person name="Gnanaolivu R."/>
            <person name="Hernandez B."/>
            <person name="Skinner E."/>
            <person name="Javaid M."/>
            <person name="Lee S."/>
            <person name="Li M."/>
            <person name="Ming W."/>
            <person name="Munidasa M."/>
            <person name="Muniz J."/>
            <person name="Nguyen L."/>
            <person name="Hughes D."/>
            <person name="Osuji N."/>
            <person name="Pu L.-L."/>
            <person name="Puazo M."/>
            <person name="Qu C."/>
            <person name="Quiroz J."/>
            <person name="Raj R."/>
            <person name="Weissenberger G."/>
            <person name="Xin Y."/>
            <person name="Zou X."/>
            <person name="Han Y."/>
            <person name="Worley K."/>
            <person name="Muzny D."/>
            <person name="Gibbs R."/>
        </authorList>
    </citation>
    <scope>NUCLEOTIDE SEQUENCE</scope>
    <source>
        <strain evidence="1">Sampled in the wild</strain>
    </source>
</reference>
<protein>
    <submittedName>
        <fullName evidence="1">Uncharacterized protein</fullName>
    </submittedName>
</protein>
<organism evidence="1 2">
    <name type="scientific">Ladona fulva</name>
    <name type="common">Scarce chaser dragonfly</name>
    <name type="synonym">Libellula fulva</name>
    <dbReference type="NCBI Taxonomy" id="123851"/>
    <lineage>
        <taxon>Eukaryota</taxon>
        <taxon>Metazoa</taxon>
        <taxon>Ecdysozoa</taxon>
        <taxon>Arthropoda</taxon>
        <taxon>Hexapoda</taxon>
        <taxon>Insecta</taxon>
        <taxon>Pterygota</taxon>
        <taxon>Palaeoptera</taxon>
        <taxon>Odonata</taxon>
        <taxon>Epiprocta</taxon>
        <taxon>Anisoptera</taxon>
        <taxon>Libelluloidea</taxon>
        <taxon>Libellulidae</taxon>
        <taxon>Ladona</taxon>
    </lineage>
</organism>
<name>A0A8K0KUP9_LADFU</name>
<comment type="caution">
    <text evidence="1">The sequence shown here is derived from an EMBL/GenBank/DDBJ whole genome shotgun (WGS) entry which is preliminary data.</text>
</comment>
<dbReference type="InterPro" id="IPR050934">
    <property type="entry name" value="ITIH"/>
</dbReference>
<dbReference type="PANTHER" id="PTHR10338">
    <property type="entry name" value="INTER-ALPHA-TRYPSIN INHIBITOR HEAVY CHAIN FAMILY MEMBER"/>
    <property type="match status" value="1"/>
</dbReference>
<dbReference type="AlphaFoldDB" id="A0A8K0KUP9"/>
<accession>A0A8K0KUP9</accession>
<evidence type="ECO:0000313" key="2">
    <source>
        <dbReference type="Proteomes" id="UP000792457"/>
    </source>
</evidence>
<dbReference type="PANTHER" id="PTHR10338:SF108">
    <property type="entry name" value="INTER-ALPHA-TRYPSIN INHIBITOR HEAVY CHAIN H4-LIKE PROTEIN"/>
    <property type="match status" value="1"/>
</dbReference>